<feature type="compositionally biased region" description="Polar residues" evidence="1">
    <location>
        <begin position="642"/>
        <end position="658"/>
    </location>
</feature>
<name>A0AAV0UVN3_9STRA</name>
<protein>
    <recommendedName>
        <fullName evidence="6">TFIIS N-terminal domain-containing protein</fullName>
    </recommendedName>
</protein>
<feature type="region of interest" description="Disordered" evidence="1">
    <location>
        <begin position="519"/>
        <end position="595"/>
    </location>
</feature>
<evidence type="ECO:0008006" key="6">
    <source>
        <dbReference type="Google" id="ProtNLM"/>
    </source>
</evidence>
<dbReference type="Proteomes" id="UP001157938">
    <property type="component" value="Unassembled WGS sequence"/>
</dbReference>
<evidence type="ECO:0000313" key="4">
    <source>
        <dbReference type="Proteomes" id="UP001157938"/>
    </source>
</evidence>
<dbReference type="EMBL" id="CANTFK010000992">
    <property type="protein sequence ID" value="CAI5740318.1"/>
    <property type="molecule type" value="Genomic_DNA"/>
</dbReference>
<feature type="compositionally biased region" description="Low complexity" evidence="1">
    <location>
        <begin position="582"/>
        <end position="594"/>
    </location>
</feature>
<dbReference type="AlphaFoldDB" id="A0AAV0UVN3"/>
<dbReference type="Proteomes" id="UP001159659">
    <property type="component" value="Unassembled WGS sequence"/>
</dbReference>
<reference evidence="2 4" key="1">
    <citation type="submission" date="2021-11" db="EMBL/GenBank/DDBJ databases">
        <authorList>
            <person name="Islam A."/>
            <person name="Islam S."/>
            <person name="Flora M.S."/>
            <person name="Rahman M."/>
            <person name="Ziaur R.M."/>
            <person name="Epstein J.H."/>
            <person name="Hassan M."/>
            <person name="Klassen M."/>
            <person name="Woodard K."/>
            <person name="Webb A."/>
            <person name="Webby R.J."/>
            <person name="El Zowalaty M.E."/>
        </authorList>
    </citation>
    <scope>NUCLEOTIDE SEQUENCE [LARGE SCALE GENOMIC DNA]</scope>
    <source>
        <strain evidence="2">Pf1</strain>
    </source>
</reference>
<dbReference type="EMBL" id="CAKLBC010000003">
    <property type="protein sequence ID" value="CAH0484428.1"/>
    <property type="molecule type" value="Genomic_DNA"/>
</dbReference>
<gene>
    <name evidence="2" type="ORF">PFR001_LOCUS191</name>
    <name evidence="3" type="ORF">PFR002_LOCUS9236</name>
</gene>
<evidence type="ECO:0000313" key="2">
    <source>
        <dbReference type="EMBL" id="CAH0484428.1"/>
    </source>
</evidence>
<reference evidence="3" key="2">
    <citation type="submission" date="2022-12" db="EMBL/GenBank/DDBJ databases">
        <authorList>
            <person name="Webb A."/>
        </authorList>
    </citation>
    <scope>NUCLEOTIDE SEQUENCE</scope>
    <source>
        <strain evidence="3">Pf2</strain>
    </source>
</reference>
<evidence type="ECO:0000256" key="1">
    <source>
        <dbReference type="SAM" id="MobiDB-lite"/>
    </source>
</evidence>
<feature type="compositionally biased region" description="Low complexity" evidence="1">
    <location>
        <begin position="534"/>
        <end position="557"/>
    </location>
</feature>
<accession>A0AAV0UVN3</accession>
<organism evidence="3 5">
    <name type="scientific">Peronospora farinosa</name>
    <dbReference type="NCBI Taxonomy" id="134698"/>
    <lineage>
        <taxon>Eukaryota</taxon>
        <taxon>Sar</taxon>
        <taxon>Stramenopiles</taxon>
        <taxon>Oomycota</taxon>
        <taxon>Peronosporomycetes</taxon>
        <taxon>Peronosporales</taxon>
        <taxon>Peronosporaceae</taxon>
        <taxon>Peronospora</taxon>
    </lineage>
</organism>
<feature type="region of interest" description="Disordered" evidence="1">
    <location>
        <begin position="642"/>
        <end position="759"/>
    </location>
</feature>
<evidence type="ECO:0000313" key="3">
    <source>
        <dbReference type="EMBL" id="CAI5740318.1"/>
    </source>
</evidence>
<sequence>MAHIKTKDPFGFVGSHIVRRQPRTGVEEHGWLTRYDESLDCYTLFVPGTKEEPRLLARGEVLKYLSAPNIEFHDDDEKDFPPPVQDTTTSRYVGVKVCREYLQDKYARDNKSTIQEKVQGQVKCFLPFADRYIVEYEDGTMEEVSESTVINGMIALIKSFFRLSLDRTQKQKRKINDDDDELEFVRRKRQRSTIITGDSRVEEISSGSIIVIEDVADEQQDDEVVFVDQMKMKADVDKETELTPKSLETRSSTLDSTVRENSLEMASHPAEELMLIGKDHVAGQDDSVKIEERHDEPDCKKPAIDTTLADTAQPETPKKVPFYIVNTKPHVATKPFPKRAMAFELLRASLINLLDRREASVVKIARQYDLLRNPDMRDRDAVIRFMDADGLFVLNHLLSSFATGVLDDSESKEDGVDNSPEKIRERMERDDELLHVLKLVAMLPTPSRNQVVASKIGKTINYLSKPQGPPGRQNALPKCITALAKWIKTSWIKNISPASKSAPKASACTQGITRQLLNRPQQQARRGGHGGSSGHRSLQLNRRQPPPSQRLQRQVSSAPALPNEDHASQDNIPIPRRSCPRQVAQPQQPVAASALSHLPVSRRVRGSLKPDWIRKKENLSRSRFCIVDNANVDTRLYRSSQAHPITNAMTPSSQAPTQQHKHPDQHEDAGGPDGVFGRAQRLRFGKRWSIQEFGSRDPPGTLKQRPGSLYSAPPYGRSQDSDQQLVHVPPVPHSSRQPRPILQRVSRYNDEPAIDGLGR</sequence>
<evidence type="ECO:0000313" key="5">
    <source>
        <dbReference type="Proteomes" id="UP001159659"/>
    </source>
</evidence>
<keyword evidence="4" id="KW-1185">Reference proteome</keyword>
<proteinExistence type="predicted"/>
<comment type="caution">
    <text evidence="3">The sequence shown here is derived from an EMBL/GenBank/DDBJ whole genome shotgun (WGS) entry which is preliminary data.</text>
</comment>